<comment type="caution">
    <text evidence="4">The sequence shown here is derived from an EMBL/GenBank/DDBJ whole genome shotgun (WGS) entry which is preliminary data.</text>
</comment>
<evidence type="ECO:0000256" key="1">
    <source>
        <dbReference type="SAM" id="SignalP"/>
    </source>
</evidence>
<evidence type="ECO:0000259" key="3">
    <source>
        <dbReference type="Pfam" id="PF05426"/>
    </source>
</evidence>
<dbReference type="InterPro" id="IPR006311">
    <property type="entry name" value="TAT_signal"/>
</dbReference>
<dbReference type="InterPro" id="IPR007934">
    <property type="entry name" value="AbfB_ABD"/>
</dbReference>
<dbReference type="Proteomes" id="UP001597097">
    <property type="component" value="Unassembled WGS sequence"/>
</dbReference>
<dbReference type="CDD" id="cd23399">
    <property type="entry name" value="beta-trefoil_ABD_ABFB"/>
    <property type="match status" value="1"/>
</dbReference>
<evidence type="ECO:0000313" key="4">
    <source>
        <dbReference type="EMBL" id="MFD1540729.1"/>
    </source>
</evidence>
<dbReference type="RefSeq" id="WP_219527153.1">
    <property type="nucleotide sequence ID" value="NZ_JAHKRM010000001.1"/>
</dbReference>
<keyword evidence="1" id="KW-0732">Signal</keyword>
<feature type="domain" description="Alpha-L-arabinofuranosidase B arabinose-binding" evidence="2">
    <location>
        <begin position="436"/>
        <end position="534"/>
    </location>
</feature>
<sequence>MTTQPSRRSLLKAAVTMGAGAAVLPALPAALSSAAALKHPGLLHTQADFDRMRAQVNAGSQPWKAGWDKLVANGRSKSTWKPRPLETVVRGGTGANHVQLAIDVAAAYQNALRWKISGEKAHGDAARDTLNAWSAALKAVTGNADRFLAAGIQGWQLANVGEIMRGYPGFDLDRFKKMMLTVFYPLNDQFLKGHNDACITNYWANWDLCSMASILAIGVLCDDQAKVGQAVEYFKHGKGNGAIMNAVPFLHPGGLGQWQESGRDQGHSSLGIGLMGVLCEMAWNQGIDLYGYADNRFMKGAQYVAKYNLGETVPFTTYKWGTGQKCAPREQTEASTAGRGANDPIWAVLYNHYGVRRGLAVPYLEAYSKRVAPEGGGGDYGGAKYDHLGFGALTFTRATATSGGGGGLLPTGVSRTFESVNYPKAYIQATGRIGATALTLRIVPGLSDAKGYSFVDSEGRYLRHKDFLVRFDTNDGTALFKRDTTFHARPGTADGSVRLESVNYPGRFIRHRDNVLRLDKAEDTTLFRADSSFRPAT</sequence>
<dbReference type="Pfam" id="PF05270">
    <property type="entry name" value="AbfB"/>
    <property type="match status" value="1"/>
</dbReference>
<accession>A0ABW4GEF1</accession>
<dbReference type="EMBL" id="JBHUCM010000019">
    <property type="protein sequence ID" value="MFD1540729.1"/>
    <property type="molecule type" value="Genomic_DNA"/>
</dbReference>
<dbReference type="InterPro" id="IPR008397">
    <property type="entry name" value="Alginate_lyase_dom"/>
</dbReference>
<feature type="chain" id="PRO_5046290438" evidence="1">
    <location>
        <begin position="22"/>
        <end position="537"/>
    </location>
</feature>
<name>A0ABW4GEF1_9ACTN</name>
<protein>
    <submittedName>
        <fullName evidence="4">AbfB domain-containing protein</fullName>
    </submittedName>
</protein>
<keyword evidence="5" id="KW-1185">Reference proteome</keyword>
<evidence type="ECO:0000313" key="5">
    <source>
        <dbReference type="Proteomes" id="UP001597097"/>
    </source>
</evidence>
<evidence type="ECO:0000259" key="2">
    <source>
        <dbReference type="Pfam" id="PF05270"/>
    </source>
</evidence>
<proteinExistence type="predicted"/>
<dbReference type="PROSITE" id="PS51318">
    <property type="entry name" value="TAT"/>
    <property type="match status" value="1"/>
</dbReference>
<feature type="signal peptide" evidence="1">
    <location>
        <begin position="1"/>
        <end position="21"/>
    </location>
</feature>
<gene>
    <name evidence="4" type="ORF">ACFSJ0_26980</name>
</gene>
<reference evidence="5" key="1">
    <citation type="journal article" date="2019" name="Int. J. Syst. Evol. Microbiol.">
        <title>The Global Catalogue of Microorganisms (GCM) 10K type strain sequencing project: providing services to taxonomists for standard genome sequencing and annotation.</title>
        <authorList>
            <consortium name="The Broad Institute Genomics Platform"/>
            <consortium name="The Broad Institute Genome Sequencing Center for Infectious Disease"/>
            <person name="Wu L."/>
            <person name="Ma J."/>
        </authorList>
    </citation>
    <scope>NUCLEOTIDE SEQUENCE [LARGE SCALE GENOMIC DNA]</scope>
    <source>
        <strain evidence="5">CGMCC 1.15399</strain>
    </source>
</reference>
<organism evidence="4 5">
    <name type="scientific">Nonomuraea guangzhouensis</name>
    <dbReference type="NCBI Taxonomy" id="1291555"/>
    <lineage>
        <taxon>Bacteria</taxon>
        <taxon>Bacillati</taxon>
        <taxon>Actinomycetota</taxon>
        <taxon>Actinomycetes</taxon>
        <taxon>Streptosporangiales</taxon>
        <taxon>Streptosporangiaceae</taxon>
        <taxon>Nonomuraea</taxon>
    </lineage>
</organism>
<feature type="domain" description="Alginate lyase" evidence="3">
    <location>
        <begin position="97"/>
        <end position="309"/>
    </location>
</feature>
<dbReference type="Pfam" id="PF05426">
    <property type="entry name" value="Alginate_lyase"/>
    <property type="match status" value="1"/>
</dbReference>